<comment type="caution">
    <text evidence="1">The sequence shown here is derived from an EMBL/GenBank/DDBJ whole genome shotgun (WGS) entry which is preliminary data.</text>
</comment>
<dbReference type="OrthoDB" id="9788081at2"/>
<dbReference type="CDD" id="cd03498">
    <property type="entry name" value="SQR_TypeB_2_TM"/>
    <property type="match status" value="1"/>
</dbReference>
<evidence type="ECO:0000313" key="2">
    <source>
        <dbReference type="Proteomes" id="UP000297654"/>
    </source>
</evidence>
<sequence length="237" mass="25758">MSSRARTTARRPLLSNFVCKTVMALTGLIFSAFVLVHMVGNLKVYLGGEHFNDYAHWLREAFEPVLPYEGLLWVLRLALLASLAGHVACAALLWRRARVARGPVRRRHAGWRSFTARTMPVTGLVLLFFVIFHVLDLTTGTAPAASGGFEAATVNTSHAYENLVASFQRPLAGLFYALAMIVLGLHVAHGLWAAANDLGATGRRFRQVAVVVSGVVALVIMLGNISIPIFVLIGVLK</sequence>
<dbReference type="GO" id="GO:0016020">
    <property type="term" value="C:membrane"/>
    <property type="evidence" value="ECO:0007669"/>
    <property type="project" value="InterPro"/>
</dbReference>
<dbReference type="InterPro" id="IPR034804">
    <property type="entry name" value="SQR/QFR_C/D"/>
</dbReference>
<evidence type="ECO:0000313" key="1">
    <source>
        <dbReference type="EMBL" id="TFB92353.1"/>
    </source>
</evidence>
<dbReference type="STRING" id="1424661.SAMN05216281_11418"/>
<dbReference type="RefSeq" id="WP_092111315.1">
    <property type="nucleotide sequence ID" value="NZ_FOCN01000014.1"/>
</dbReference>
<dbReference type="Gene3D" id="1.20.1300.10">
    <property type="entry name" value="Fumarate reductase/succinate dehydrogenase, transmembrane subunit"/>
    <property type="match status" value="1"/>
</dbReference>
<name>A0A1H8JAE5_9MICO</name>
<dbReference type="EMBL" id="SOFF01000016">
    <property type="protein sequence ID" value="TFB92353.1"/>
    <property type="molecule type" value="Genomic_DNA"/>
</dbReference>
<organism evidence="1 2">
    <name type="scientific">Cryobacterium luteum</name>
    <dbReference type="NCBI Taxonomy" id="1424661"/>
    <lineage>
        <taxon>Bacteria</taxon>
        <taxon>Bacillati</taxon>
        <taxon>Actinomycetota</taxon>
        <taxon>Actinomycetes</taxon>
        <taxon>Micrococcales</taxon>
        <taxon>Microbacteriaceae</taxon>
        <taxon>Cryobacterium</taxon>
    </lineage>
</organism>
<dbReference type="NCBIfam" id="TIGR02046">
    <property type="entry name" value="sdhC_b558_fam"/>
    <property type="match status" value="1"/>
</dbReference>
<accession>A0A1H8JAE5</accession>
<gene>
    <name evidence="1" type="ORF">E3O10_04745</name>
</gene>
<keyword evidence="2" id="KW-1185">Reference proteome</keyword>
<protein>
    <submittedName>
        <fullName evidence="1">Succinate dehydrogenase cytochrome b subunit</fullName>
    </submittedName>
</protein>
<reference evidence="1 2" key="1">
    <citation type="submission" date="2019-03" db="EMBL/GenBank/DDBJ databases">
        <title>Genomics of glacier-inhabiting Cryobacterium strains.</title>
        <authorList>
            <person name="Liu Q."/>
            <person name="Xin Y.-H."/>
        </authorList>
    </citation>
    <scope>NUCLEOTIDE SEQUENCE [LARGE SCALE GENOMIC DNA]</scope>
    <source>
        <strain evidence="1 2">Hh15</strain>
    </source>
</reference>
<proteinExistence type="predicted"/>
<dbReference type="Proteomes" id="UP000297654">
    <property type="component" value="Unassembled WGS sequence"/>
</dbReference>
<dbReference type="AlphaFoldDB" id="A0A1H8JAE5"/>
<dbReference type="InterPro" id="IPR011138">
    <property type="entry name" value="Cytochrome_b-558"/>
</dbReference>
<dbReference type="SUPFAM" id="SSF81343">
    <property type="entry name" value="Fumarate reductase respiratory complex transmembrane subunits"/>
    <property type="match status" value="1"/>
</dbReference>